<evidence type="ECO:0000259" key="2">
    <source>
        <dbReference type="Pfam" id="PF10545"/>
    </source>
</evidence>
<gene>
    <name evidence="3" type="ORF">MELIAE_LOCUS3904</name>
</gene>
<dbReference type="EMBL" id="OV121133">
    <property type="protein sequence ID" value="CAH0551257.1"/>
    <property type="molecule type" value="Genomic_DNA"/>
</dbReference>
<dbReference type="SMART" id="SM00595">
    <property type="entry name" value="MADF"/>
    <property type="match status" value="2"/>
</dbReference>
<feature type="compositionally biased region" description="Low complexity" evidence="1">
    <location>
        <begin position="240"/>
        <end position="258"/>
    </location>
</feature>
<evidence type="ECO:0000256" key="1">
    <source>
        <dbReference type="SAM" id="MobiDB-lite"/>
    </source>
</evidence>
<dbReference type="GO" id="GO:0006357">
    <property type="term" value="P:regulation of transcription by RNA polymerase II"/>
    <property type="evidence" value="ECO:0007669"/>
    <property type="project" value="TreeGrafter"/>
</dbReference>
<dbReference type="Proteomes" id="UP001154078">
    <property type="component" value="Chromosome 2"/>
</dbReference>
<keyword evidence="4" id="KW-1185">Reference proteome</keyword>
<dbReference type="PANTHER" id="PTHR12243:SF60">
    <property type="entry name" value="SI:CH211-15D5.12-RELATED"/>
    <property type="match status" value="1"/>
</dbReference>
<evidence type="ECO:0000313" key="3">
    <source>
        <dbReference type="EMBL" id="CAH0551257.1"/>
    </source>
</evidence>
<dbReference type="PANTHER" id="PTHR12243">
    <property type="entry name" value="MADF DOMAIN TRANSCRIPTION FACTOR"/>
    <property type="match status" value="1"/>
</dbReference>
<name>A0A9P0AZ49_BRAAE</name>
<feature type="compositionally biased region" description="Polar residues" evidence="1">
    <location>
        <begin position="277"/>
        <end position="289"/>
    </location>
</feature>
<dbReference type="AlphaFoldDB" id="A0A9P0AZ49"/>
<evidence type="ECO:0000313" key="4">
    <source>
        <dbReference type="Proteomes" id="UP001154078"/>
    </source>
</evidence>
<dbReference type="InterPro" id="IPR039353">
    <property type="entry name" value="TF_Adf1"/>
</dbReference>
<feature type="region of interest" description="Disordered" evidence="1">
    <location>
        <begin position="277"/>
        <end position="323"/>
    </location>
</feature>
<dbReference type="OrthoDB" id="5984255at2759"/>
<feature type="domain" description="MADF" evidence="2">
    <location>
        <begin position="6"/>
        <end position="85"/>
    </location>
</feature>
<organism evidence="3 4">
    <name type="scientific">Brassicogethes aeneus</name>
    <name type="common">Rape pollen beetle</name>
    <name type="synonym">Meligethes aeneus</name>
    <dbReference type="NCBI Taxonomy" id="1431903"/>
    <lineage>
        <taxon>Eukaryota</taxon>
        <taxon>Metazoa</taxon>
        <taxon>Ecdysozoa</taxon>
        <taxon>Arthropoda</taxon>
        <taxon>Hexapoda</taxon>
        <taxon>Insecta</taxon>
        <taxon>Pterygota</taxon>
        <taxon>Neoptera</taxon>
        <taxon>Endopterygota</taxon>
        <taxon>Coleoptera</taxon>
        <taxon>Polyphaga</taxon>
        <taxon>Cucujiformia</taxon>
        <taxon>Nitidulidae</taxon>
        <taxon>Meligethinae</taxon>
        <taxon>Brassicogethes</taxon>
    </lineage>
</organism>
<dbReference type="GO" id="GO:0005667">
    <property type="term" value="C:transcription regulator complex"/>
    <property type="evidence" value="ECO:0007669"/>
    <property type="project" value="TreeGrafter"/>
</dbReference>
<accession>A0A9P0AZ49</accession>
<feature type="compositionally biased region" description="Basic and acidic residues" evidence="1">
    <location>
        <begin position="307"/>
        <end position="323"/>
    </location>
</feature>
<dbReference type="GO" id="GO:0005634">
    <property type="term" value="C:nucleus"/>
    <property type="evidence" value="ECO:0007669"/>
    <property type="project" value="TreeGrafter"/>
</dbReference>
<sequence length="355" mass="41923">MDHYKLIAIIKNYPQVWDRNNEFFNKKDMKETAWKTIATLMGTTSDACKQSFKGLREKYIREREKTAENNSTSKSWELLNYLSFLDPHIIERQKHSIYNNFSKDNPLCTSPDFSSLNNVPAMSNSFDKNLIAFVRDTEHIWNRNCNTYTMNRQIKNELWQKIGKKMNKDAHYCMLRWKALREKYIRQKNKFQQVGEQKWELLDDMKFLDGVILYRRKVNEMEPNCSSSLNHMDSKKQESEGGYYYSGSEDNSYNDSSNDFTIKEELRENFDLNLQKSYQKPDSSLSSTAARKRTSSETSETPPLVIDIKKQKNPEPPEEQTPEKLFGDLVVLMLRKKPEAERNLAMNEIMKILFK</sequence>
<dbReference type="Pfam" id="PF10545">
    <property type="entry name" value="MADF_DNA_bdg"/>
    <property type="match status" value="2"/>
</dbReference>
<proteinExistence type="predicted"/>
<protein>
    <recommendedName>
        <fullName evidence="2">MADF domain-containing protein</fullName>
    </recommendedName>
</protein>
<reference evidence="3" key="1">
    <citation type="submission" date="2021-12" db="EMBL/GenBank/DDBJ databases">
        <authorList>
            <person name="King R."/>
        </authorList>
    </citation>
    <scope>NUCLEOTIDE SEQUENCE</scope>
</reference>
<feature type="domain" description="MADF" evidence="2">
    <location>
        <begin position="130"/>
        <end position="208"/>
    </location>
</feature>
<feature type="region of interest" description="Disordered" evidence="1">
    <location>
        <begin position="224"/>
        <end position="258"/>
    </location>
</feature>
<dbReference type="InterPro" id="IPR006578">
    <property type="entry name" value="MADF-dom"/>
</dbReference>